<keyword evidence="2" id="KW-0677">Repeat</keyword>
<dbReference type="SUPFAM" id="SSF52058">
    <property type="entry name" value="L domain-like"/>
    <property type="match status" value="2"/>
</dbReference>
<dbReference type="InterPro" id="IPR055414">
    <property type="entry name" value="LRR_R13L4/SHOC2-like"/>
</dbReference>
<dbReference type="InterPro" id="IPR003591">
    <property type="entry name" value="Leu-rich_rpt_typical-subtyp"/>
</dbReference>
<evidence type="ECO:0000256" key="1">
    <source>
        <dbReference type="ARBA" id="ARBA00022614"/>
    </source>
</evidence>
<reference evidence="5" key="2">
    <citation type="submission" date="2025-08" db="UniProtKB">
        <authorList>
            <consortium name="RefSeq"/>
        </authorList>
    </citation>
    <scope>IDENTIFICATION</scope>
    <source>
        <tissue evidence="5">Leaf</tissue>
    </source>
</reference>
<dbReference type="RefSeq" id="XP_048129698.1">
    <property type="nucleotide sequence ID" value="XM_048273741.1"/>
</dbReference>
<dbReference type="Proteomes" id="UP000827889">
    <property type="component" value="Chromosome 2"/>
</dbReference>
<feature type="domain" description="Disease resistance R13L4/SHOC-2-like LRR" evidence="3">
    <location>
        <begin position="288"/>
        <end position="366"/>
    </location>
</feature>
<reference evidence="4" key="1">
    <citation type="submission" date="2025-05" db="UniProtKB">
        <authorList>
            <consortium name="RefSeq"/>
        </authorList>
    </citation>
    <scope>NUCLEOTIDE SEQUENCE [LARGE SCALE GENOMIC DNA]</scope>
</reference>
<dbReference type="PANTHER" id="PTHR47186">
    <property type="entry name" value="LEUCINE-RICH REPEAT-CONTAINING PROTEIN 57"/>
    <property type="match status" value="1"/>
</dbReference>
<sequence length="563" mass="63142">MFVIHFKCVYLCFSYHQGTGKIVALRLMGLSKMQHLGSEEFSKLPNLRFLELEGGNLVGDFKNLLSELTWLSWKNCPSKLYATNLCLEKLAVLELLDTSINEDWAGWGPCLVSENLKVIHIAFCPNLMRIPDLSKCKNLERMVLHCCTTSLVIDGSISTLEQLQHLHIDGFFRGPDNGNLLAVPSALGGLRSLSRLELERMHVGELHYSVGEMTLLKYLSLQVCSLGKLPDSFGKLKSLLELNLALTGIRELPHSIGDLKMLTKMNLFMTPIKKLPDSIGGLESLIELRLVGTHITELPACIGDLKRLEILDASESNIRVLPKAIGMLENLKALKVSSRRNQGYVTFPPTDLATLSQLQVLEIYVDPRSLIGLPSSLEDLTLHNLNLPMERLPFSNLTNLARLSLENCCLREVEFEHVLGQQPEKLRILEVSSRDSLERLSVSTLKGLQMLTVFGCPGLMEIQGVEKLESLVSLRVGEGSRLRRLPDLSELKKLQNLDLGQCPLLDLPALRLPDMCYLHIYGCGNSSRFHGKYKDWKDSQYRKNHLIFSCGWYSAAVLGIKQE</sequence>
<proteinExistence type="predicted"/>
<keyword evidence="1" id="KW-0433">Leucine-rich repeat</keyword>
<accession>A0ABM3GZB5</accession>
<dbReference type="Gene3D" id="3.80.10.10">
    <property type="entry name" value="Ribonuclease Inhibitor"/>
    <property type="match status" value="2"/>
</dbReference>
<evidence type="ECO:0000256" key="2">
    <source>
        <dbReference type="ARBA" id="ARBA00022737"/>
    </source>
</evidence>
<gene>
    <name evidence="5" type="primary">LOC125312549</name>
</gene>
<evidence type="ECO:0000313" key="4">
    <source>
        <dbReference type="Proteomes" id="UP000827889"/>
    </source>
</evidence>
<dbReference type="SUPFAM" id="SSF52047">
    <property type="entry name" value="RNI-like"/>
    <property type="match status" value="1"/>
</dbReference>
<keyword evidence="4" id="KW-1185">Reference proteome</keyword>
<evidence type="ECO:0000313" key="5">
    <source>
        <dbReference type="RefSeq" id="XP_048129698.1"/>
    </source>
</evidence>
<dbReference type="InterPro" id="IPR032675">
    <property type="entry name" value="LRR_dom_sf"/>
</dbReference>
<dbReference type="Pfam" id="PF23598">
    <property type="entry name" value="LRR_14"/>
    <property type="match status" value="1"/>
</dbReference>
<organism evidence="4 5">
    <name type="scientific">Rhodamnia argentea</name>
    <dbReference type="NCBI Taxonomy" id="178133"/>
    <lineage>
        <taxon>Eukaryota</taxon>
        <taxon>Viridiplantae</taxon>
        <taxon>Streptophyta</taxon>
        <taxon>Embryophyta</taxon>
        <taxon>Tracheophyta</taxon>
        <taxon>Spermatophyta</taxon>
        <taxon>Magnoliopsida</taxon>
        <taxon>eudicotyledons</taxon>
        <taxon>Gunneridae</taxon>
        <taxon>Pentapetalae</taxon>
        <taxon>rosids</taxon>
        <taxon>malvids</taxon>
        <taxon>Myrtales</taxon>
        <taxon>Myrtaceae</taxon>
        <taxon>Myrtoideae</taxon>
        <taxon>Myrteae</taxon>
        <taxon>Australasian group</taxon>
        <taxon>Rhodamnia</taxon>
    </lineage>
</organism>
<dbReference type="GeneID" id="125312549"/>
<dbReference type="SMART" id="SM00369">
    <property type="entry name" value="LRR_TYP"/>
    <property type="match status" value="5"/>
</dbReference>
<name>A0ABM3GZB5_9MYRT</name>
<dbReference type="PANTHER" id="PTHR47186:SF18">
    <property type="entry name" value="RX N-TERMINAL DOMAIN-CONTAINING PROTEIN"/>
    <property type="match status" value="1"/>
</dbReference>
<protein>
    <submittedName>
        <fullName evidence="5">Plant intracellular Ras-group-related LRR protein 4-like</fullName>
    </submittedName>
</protein>
<evidence type="ECO:0000259" key="3">
    <source>
        <dbReference type="Pfam" id="PF23598"/>
    </source>
</evidence>